<evidence type="ECO:0000313" key="2">
    <source>
        <dbReference type="Proteomes" id="UP001152888"/>
    </source>
</evidence>
<accession>A0A9P0P343</accession>
<comment type="caution">
    <text evidence="1">The sequence shown here is derived from an EMBL/GenBank/DDBJ whole genome shotgun (WGS) entry which is preliminary data.</text>
</comment>
<proteinExistence type="predicted"/>
<keyword evidence="2" id="KW-1185">Reference proteome</keyword>
<evidence type="ECO:0000313" key="1">
    <source>
        <dbReference type="EMBL" id="CAH1966817.1"/>
    </source>
</evidence>
<sequence>MLGDCGGSFIAALDVGTTTVRCQIFNSSADTVGAAQKQLLKYLMPRLNLLAYRRNGQHSLHGKRIQENVYITSLLGRT</sequence>
<gene>
    <name evidence="1" type="ORF">ACAOBT_LOCUS7052</name>
</gene>
<reference evidence="1" key="1">
    <citation type="submission" date="2022-03" db="EMBL/GenBank/DDBJ databases">
        <authorList>
            <person name="Sayadi A."/>
        </authorList>
    </citation>
    <scope>NUCLEOTIDE SEQUENCE</scope>
</reference>
<dbReference type="AlphaFoldDB" id="A0A9P0P343"/>
<dbReference type="OrthoDB" id="6278781at2759"/>
<name>A0A9P0P343_ACAOB</name>
<evidence type="ECO:0008006" key="3">
    <source>
        <dbReference type="Google" id="ProtNLM"/>
    </source>
</evidence>
<protein>
    <recommendedName>
        <fullName evidence="3">Carbohydrate kinase FGGY N-terminal domain-containing protein</fullName>
    </recommendedName>
</protein>
<dbReference type="EMBL" id="CAKOFQ010006738">
    <property type="protein sequence ID" value="CAH1966817.1"/>
    <property type="molecule type" value="Genomic_DNA"/>
</dbReference>
<organism evidence="1 2">
    <name type="scientific">Acanthoscelides obtectus</name>
    <name type="common">Bean weevil</name>
    <name type="synonym">Bruchus obtectus</name>
    <dbReference type="NCBI Taxonomy" id="200917"/>
    <lineage>
        <taxon>Eukaryota</taxon>
        <taxon>Metazoa</taxon>
        <taxon>Ecdysozoa</taxon>
        <taxon>Arthropoda</taxon>
        <taxon>Hexapoda</taxon>
        <taxon>Insecta</taxon>
        <taxon>Pterygota</taxon>
        <taxon>Neoptera</taxon>
        <taxon>Endopterygota</taxon>
        <taxon>Coleoptera</taxon>
        <taxon>Polyphaga</taxon>
        <taxon>Cucujiformia</taxon>
        <taxon>Chrysomeloidea</taxon>
        <taxon>Chrysomelidae</taxon>
        <taxon>Bruchinae</taxon>
        <taxon>Bruchini</taxon>
        <taxon>Acanthoscelides</taxon>
    </lineage>
</organism>
<dbReference type="Proteomes" id="UP001152888">
    <property type="component" value="Unassembled WGS sequence"/>
</dbReference>